<gene>
    <name evidence="3" type="primary">LOC100903098</name>
</gene>
<dbReference type="KEGG" id="goe:100903098"/>
<accession>A0AAJ6QMB9</accession>
<organism evidence="2 3">
    <name type="scientific">Galendromus occidentalis</name>
    <name type="common">western predatory mite</name>
    <dbReference type="NCBI Taxonomy" id="34638"/>
    <lineage>
        <taxon>Eukaryota</taxon>
        <taxon>Metazoa</taxon>
        <taxon>Ecdysozoa</taxon>
        <taxon>Arthropoda</taxon>
        <taxon>Chelicerata</taxon>
        <taxon>Arachnida</taxon>
        <taxon>Acari</taxon>
        <taxon>Parasitiformes</taxon>
        <taxon>Mesostigmata</taxon>
        <taxon>Gamasina</taxon>
        <taxon>Phytoseioidea</taxon>
        <taxon>Phytoseiidae</taxon>
        <taxon>Typhlodrominae</taxon>
        <taxon>Galendromus</taxon>
    </lineage>
</organism>
<feature type="compositionally biased region" description="Basic and acidic residues" evidence="1">
    <location>
        <begin position="94"/>
        <end position="109"/>
    </location>
</feature>
<dbReference type="RefSeq" id="XP_003737314.3">
    <property type="nucleotide sequence ID" value="XM_003737266.3"/>
</dbReference>
<reference evidence="3" key="1">
    <citation type="submission" date="2025-08" db="UniProtKB">
        <authorList>
            <consortium name="RefSeq"/>
        </authorList>
    </citation>
    <scope>IDENTIFICATION</scope>
</reference>
<sequence>MPPRKSKAKASEDDGDQPPVRRSARTRRSVVPDDIEEAEAEPPKKRARSSRALAATTNNHEGENSSECGKDSDSGVIADTCVKDRAPETPTESENGRGRKASEHRDTPHPPRGAVPGRGRKRREASEPVVDEQDEMENEGAAKKSKLGDCLDGSHDRRAKKIPNTDVCGALPASTPKHLDEPSSDANRTLESVSNVKLEMPQSEDTINRVSDGKMVTPTRAKLSNSSAMDRLVSGKTPRNESNVANGDKDATKFKPPSGKYEVNGKIGDLRKDLTVASAVLGDDTGQALEYMKALLGKLENPDIVATQKSTSAALRVAESCGYKVHGDGPTRLLVRERGSAATPSRIEIKEPFETQSLILLALHELEEVTSKPNRKRVEEYLRAYCTPTDEFTVFTLGVDGKITTLVNVQMESKNSAVSSLLIGCLMRKLESRPHAFILTGYMPFVRPGTPAYELLRDGYFGNRSIDALQRMRDIKLDDEDERDKGLIDFFWRAYQHTRPWMRSVYETVLNDESVVSVTGRAVIWHSTEGVEAVRVLNDASIVKADLAIKT</sequence>
<feature type="compositionally biased region" description="Basic and acidic residues" evidence="1">
    <location>
        <begin position="140"/>
        <end position="156"/>
    </location>
</feature>
<evidence type="ECO:0000256" key="1">
    <source>
        <dbReference type="SAM" id="MobiDB-lite"/>
    </source>
</evidence>
<feature type="region of interest" description="Disordered" evidence="1">
    <location>
        <begin position="230"/>
        <end position="259"/>
    </location>
</feature>
<dbReference type="Proteomes" id="UP000694867">
    <property type="component" value="Unplaced"/>
</dbReference>
<keyword evidence="2" id="KW-1185">Reference proteome</keyword>
<feature type="compositionally biased region" description="Basic and acidic residues" evidence="1">
    <location>
        <begin position="60"/>
        <end position="73"/>
    </location>
</feature>
<evidence type="ECO:0000313" key="3">
    <source>
        <dbReference type="RefSeq" id="XP_003737314.3"/>
    </source>
</evidence>
<dbReference type="GeneID" id="100903098"/>
<name>A0AAJ6QMB9_9ACAR</name>
<proteinExistence type="predicted"/>
<evidence type="ECO:0000313" key="2">
    <source>
        <dbReference type="Proteomes" id="UP000694867"/>
    </source>
</evidence>
<dbReference type="AlphaFoldDB" id="A0AAJ6QMB9"/>
<protein>
    <submittedName>
        <fullName evidence="3">Uncharacterized protein LOC100903098</fullName>
    </submittedName>
</protein>
<feature type="compositionally biased region" description="Acidic residues" evidence="1">
    <location>
        <begin position="129"/>
        <end position="138"/>
    </location>
</feature>
<feature type="region of interest" description="Disordered" evidence="1">
    <location>
        <begin position="1"/>
        <end position="188"/>
    </location>
</feature>